<keyword evidence="1" id="KW-0592">Phosphate transport</keyword>
<dbReference type="Pfam" id="PF01895">
    <property type="entry name" value="PhoU"/>
    <property type="match status" value="2"/>
</dbReference>
<comment type="function">
    <text evidence="1">Plays a role in the regulation of phosphate uptake.</text>
</comment>
<dbReference type="PANTHER" id="PTHR42930">
    <property type="entry name" value="PHOSPHATE-SPECIFIC TRANSPORT SYSTEM ACCESSORY PROTEIN PHOU"/>
    <property type="match status" value="1"/>
</dbReference>
<dbReference type="EMBL" id="QKNY01000009">
    <property type="protein sequence ID" value="RJX43341.1"/>
    <property type="molecule type" value="Genomic_DNA"/>
</dbReference>
<comment type="subcellular location">
    <subcellularLocation>
        <location evidence="1">Cytoplasm</location>
    </subcellularLocation>
</comment>
<dbReference type="InterPro" id="IPR028366">
    <property type="entry name" value="PhoU"/>
</dbReference>
<keyword evidence="4" id="KW-1185">Reference proteome</keyword>
<dbReference type="InterPro" id="IPR038078">
    <property type="entry name" value="PhoU-like_sf"/>
</dbReference>
<reference evidence="3 4" key="1">
    <citation type="submission" date="2018-06" db="EMBL/GenBank/DDBJ databases">
        <title>Halonotius sp. F13-13 a new haloarchaeeon isolated from a solar saltern from Isla Cristina, Huelva, Spain.</title>
        <authorList>
            <person name="Duran-Viseras A."/>
            <person name="Sanchez-Porro C."/>
            <person name="Ventosa A."/>
        </authorList>
    </citation>
    <scope>NUCLEOTIDE SEQUENCE [LARGE SCALE GENOMIC DNA]</scope>
    <source>
        <strain evidence="3 4">F13-13</strain>
    </source>
</reference>
<dbReference type="AlphaFoldDB" id="A0A3A6PP24"/>
<protein>
    <recommendedName>
        <fullName evidence="1">Phosphate-specific transport system accessory protein PhoU</fullName>
    </recommendedName>
</protein>
<comment type="caution">
    <text evidence="3">The sequence shown here is derived from an EMBL/GenBank/DDBJ whole genome shotgun (WGS) entry which is preliminary data.</text>
</comment>
<dbReference type="Proteomes" id="UP000276588">
    <property type="component" value="Unassembled WGS sequence"/>
</dbReference>
<comment type="similarity">
    <text evidence="1">Belongs to the PhoU family.</text>
</comment>
<dbReference type="OrthoDB" id="7738at2157"/>
<dbReference type="NCBIfam" id="TIGR02135">
    <property type="entry name" value="phoU_full"/>
    <property type="match status" value="1"/>
</dbReference>
<keyword evidence="1" id="KW-0813">Transport</keyword>
<sequence>MSRNQYDERLTTLRTDVVLLAETVLERYEDAVDAMTAGDTRRADQIIRQDDEINSRYLALEQECTTLIARRQPVASELRLVTASFKILTDLERIADLAVNLAGRTAYGTTELHDATDIRTLGMTAGEMVATAVEAYETETSDACRSVAATDEELDADCETANRQLIRELIAERAADGHDERELAATVDRTTRALLTVRDIERVGDHAVNIAARTLYMIDSDAELLY</sequence>
<comment type="subunit">
    <text evidence="1">Homodimer.</text>
</comment>
<dbReference type="Gene3D" id="1.20.58.220">
    <property type="entry name" value="Phosphate transport system protein phou homolog 2, domain 2"/>
    <property type="match status" value="2"/>
</dbReference>
<dbReference type="GO" id="GO:0006817">
    <property type="term" value="P:phosphate ion transport"/>
    <property type="evidence" value="ECO:0007669"/>
    <property type="project" value="UniProtKB-KW"/>
</dbReference>
<accession>A0A3A6PP24</accession>
<dbReference type="RefSeq" id="WP_120102678.1">
    <property type="nucleotide sequence ID" value="NZ_QKNY01000009.1"/>
</dbReference>
<feature type="domain" description="PhoU" evidence="2">
    <location>
        <begin position="19"/>
        <end position="104"/>
    </location>
</feature>
<evidence type="ECO:0000256" key="1">
    <source>
        <dbReference type="PIRNR" id="PIRNR003107"/>
    </source>
</evidence>
<dbReference type="GO" id="GO:0005737">
    <property type="term" value="C:cytoplasm"/>
    <property type="evidence" value="ECO:0007669"/>
    <property type="project" value="UniProtKB-SubCell"/>
</dbReference>
<dbReference type="GO" id="GO:0045936">
    <property type="term" value="P:negative regulation of phosphate metabolic process"/>
    <property type="evidence" value="ECO:0007669"/>
    <property type="project" value="InterPro"/>
</dbReference>
<feature type="domain" description="PhoU" evidence="2">
    <location>
        <begin position="118"/>
        <end position="213"/>
    </location>
</feature>
<name>A0A3A6PP24_9EURY</name>
<dbReference type="PIRSF" id="PIRSF003107">
    <property type="entry name" value="PhoU"/>
    <property type="match status" value="1"/>
</dbReference>
<dbReference type="GO" id="GO:0030643">
    <property type="term" value="P:intracellular phosphate ion homeostasis"/>
    <property type="evidence" value="ECO:0007669"/>
    <property type="project" value="InterPro"/>
</dbReference>
<proteinExistence type="inferred from homology"/>
<dbReference type="SUPFAM" id="SSF109755">
    <property type="entry name" value="PhoU-like"/>
    <property type="match status" value="1"/>
</dbReference>
<dbReference type="PANTHER" id="PTHR42930:SF3">
    <property type="entry name" value="PHOSPHATE-SPECIFIC TRANSPORT SYSTEM ACCESSORY PROTEIN PHOU"/>
    <property type="match status" value="1"/>
</dbReference>
<evidence type="ECO:0000313" key="3">
    <source>
        <dbReference type="EMBL" id="RJX43341.1"/>
    </source>
</evidence>
<evidence type="ECO:0000313" key="4">
    <source>
        <dbReference type="Proteomes" id="UP000276588"/>
    </source>
</evidence>
<evidence type="ECO:0000259" key="2">
    <source>
        <dbReference type="Pfam" id="PF01895"/>
    </source>
</evidence>
<dbReference type="InterPro" id="IPR026022">
    <property type="entry name" value="PhoU_dom"/>
</dbReference>
<gene>
    <name evidence="3" type="primary">phoU</name>
    <name evidence="3" type="ORF">DM826_06965</name>
</gene>
<keyword evidence="1" id="KW-0963">Cytoplasm</keyword>
<organism evidence="3 4">
    <name type="scientific">Halonotius aquaticus</name>
    <dbReference type="NCBI Taxonomy" id="2216978"/>
    <lineage>
        <taxon>Archaea</taxon>
        <taxon>Methanobacteriati</taxon>
        <taxon>Methanobacteriota</taxon>
        <taxon>Stenosarchaea group</taxon>
        <taxon>Halobacteria</taxon>
        <taxon>Halobacteriales</taxon>
        <taxon>Haloferacaceae</taxon>
        <taxon>Halonotius</taxon>
    </lineage>
</organism>